<evidence type="ECO:0000313" key="6">
    <source>
        <dbReference type="EMBL" id="WRP17709.1"/>
    </source>
</evidence>
<evidence type="ECO:0000256" key="4">
    <source>
        <dbReference type="ARBA" id="ARBA00035202"/>
    </source>
</evidence>
<proteinExistence type="inferred from homology"/>
<reference evidence="6 7" key="1">
    <citation type="journal article" date="2024" name="Front. Microbiol.">
        <title>Novel thermophilic genera Geochorda gen. nov. and Carboxydochorda gen. nov. from the deep terrestrial subsurface reveal the ecophysiological diversity in the class Limnochordia.</title>
        <authorList>
            <person name="Karnachuk O.V."/>
            <person name="Lukina A.P."/>
            <person name="Avakyan M.R."/>
            <person name="Kadnikov V.V."/>
            <person name="Begmatov S."/>
            <person name="Beletsky A.V."/>
            <person name="Vlasova K.G."/>
            <person name="Novikov A.A."/>
            <person name="Shcherbakova V.A."/>
            <person name="Mardanov A.V."/>
            <person name="Ravin N.V."/>
        </authorList>
    </citation>
    <scope>NUCLEOTIDE SEQUENCE [LARGE SCALE GENOMIC DNA]</scope>
    <source>
        <strain evidence="6 7">L945</strain>
    </source>
</reference>
<dbReference type="CDD" id="cd05797">
    <property type="entry name" value="Ribosomal_L10"/>
    <property type="match status" value="1"/>
</dbReference>
<dbReference type="RefSeq" id="WP_324716979.1">
    <property type="nucleotide sequence ID" value="NZ_CP141615.1"/>
</dbReference>
<keyword evidence="5" id="KW-0699">rRNA-binding</keyword>
<evidence type="ECO:0000256" key="5">
    <source>
        <dbReference type="HAMAP-Rule" id="MF_00362"/>
    </source>
</evidence>
<name>A0ABZ1BY23_9FIRM</name>
<sequence>MVHERAGLAKKRAVVEGVGQRLQRSQAVFLTDFRGLNVAAMTRLRRRLRESQAEYLVAKNTLIRRAAGDLAKDGLEPLLQGPTGICFAYGDPVAVAKALAEFARESRILAIKGGVLQGRVLSSADVETLAQLPPRDVLLAQALGMMKAPMSGLVAALSGVMRKLVVALEEIRKQKEAAGAQPTAAG</sequence>
<dbReference type="Proteomes" id="UP001332192">
    <property type="component" value="Chromosome"/>
</dbReference>
<dbReference type="Gene3D" id="6.10.250.290">
    <property type="match status" value="1"/>
</dbReference>
<dbReference type="NCBIfam" id="NF000955">
    <property type="entry name" value="PRK00099.1-1"/>
    <property type="match status" value="1"/>
</dbReference>
<protein>
    <recommendedName>
        <fullName evidence="4 5">Large ribosomal subunit protein uL10</fullName>
    </recommendedName>
</protein>
<dbReference type="GO" id="GO:0005840">
    <property type="term" value="C:ribosome"/>
    <property type="evidence" value="ECO:0007669"/>
    <property type="project" value="UniProtKB-KW"/>
</dbReference>
<evidence type="ECO:0000256" key="2">
    <source>
        <dbReference type="ARBA" id="ARBA00022980"/>
    </source>
</evidence>
<dbReference type="Gene3D" id="3.30.70.1730">
    <property type="match status" value="1"/>
</dbReference>
<gene>
    <name evidence="5 6" type="primary">rplJ</name>
    <name evidence="6" type="ORF">U7230_01465</name>
</gene>
<dbReference type="EMBL" id="CP141615">
    <property type="protein sequence ID" value="WRP17709.1"/>
    <property type="molecule type" value="Genomic_DNA"/>
</dbReference>
<keyword evidence="7" id="KW-1185">Reference proteome</keyword>
<evidence type="ECO:0000256" key="3">
    <source>
        <dbReference type="ARBA" id="ARBA00023274"/>
    </source>
</evidence>
<keyword evidence="5" id="KW-0694">RNA-binding</keyword>
<dbReference type="PROSITE" id="PS01109">
    <property type="entry name" value="RIBOSOMAL_L10"/>
    <property type="match status" value="1"/>
</dbReference>
<keyword evidence="3 5" id="KW-0687">Ribonucleoprotein</keyword>
<dbReference type="InterPro" id="IPR001790">
    <property type="entry name" value="Ribosomal_uL10"/>
</dbReference>
<organism evidence="6 7">
    <name type="scientific">Carboxydichorda subterranea</name>
    <dbReference type="NCBI Taxonomy" id="3109565"/>
    <lineage>
        <taxon>Bacteria</taxon>
        <taxon>Bacillati</taxon>
        <taxon>Bacillota</taxon>
        <taxon>Limnochordia</taxon>
        <taxon>Limnochordales</taxon>
        <taxon>Geochordaceae</taxon>
        <taxon>Carboxydichorda</taxon>
    </lineage>
</organism>
<dbReference type="SUPFAM" id="SSF160369">
    <property type="entry name" value="Ribosomal protein L10-like"/>
    <property type="match status" value="1"/>
</dbReference>
<dbReference type="PANTHER" id="PTHR11560">
    <property type="entry name" value="39S RIBOSOMAL PROTEIN L10, MITOCHONDRIAL"/>
    <property type="match status" value="1"/>
</dbReference>
<dbReference type="Pfam" id="PF00466">
    <property type="entry name" value="Ribosomal_L10"/>
    <property type="match status" value="1"/>
</dbReference>
<dbReference type="InterPro" id="IPR022973">
    <property type="entry name" value="Ribosomal_uL10_bac"/>
</dbReference>
<dbReference type="InterPro" id="IPR002363">
    <property type="entry name" value="Ribosomal_uL10_CS_bac"/>
</dbReference>
<keyword evidence="2 5" id="KW-0689">Ribosomal protein</keyword>
<accession>A0ABZ1BY23</accession>
<dbReference type="HAMAP" id="MF_00362">
    <property type="entry name" value="Ribosomal_uL10"/>
    <property type="match status" value="1"/>
</dbReference>
<comment type="function">
    <text evidence="5">Forms part of the ribosomal stalk, playing a central role in the interaction of the ribosome with GTP-bound translation factors.</text>
</comment>
<dbReference type="InterPro" id="IPR047865">
    <property type="entry name" value="Ribosomal_uL10_bac_type"/>
</dbReference>
<evidence type="ECO:0000256" key="1">
    <source>
        <dbReference type="ARBA" id="ARBA00008889"/>
    </source>
</evidence>
<comment type="similarity">
    <text evidence="1 5">Belongs to the universal ribosomal protein uL10 family.</text>
</comment>
<evidence type="ECO:0000313" key="7">
    <source>
        <dbReference type="Proteomes" id="UP001332192"/>
    </source>
</evidence>
<comment type="subunit">
    <text evidence="5">Part of the ribosomal stalk of the 50S ribosomal subunit. The N-terminus interacts with L11 and the large rRNA to form the base of the stalk. The C-terminus forms an elongated spine to which L12 dimers bind in a sequential fashion forming a multimeric L10(L12)X complex.</text>
</comment>
<dbReference type="InterPro" id="IPR043141">
    <property type="entry name" value="Ribosomal_uL10-like_sf"/>
</dbReference>